<name>A0A0T9L9L0_YERKR</name>
<proteinExistence type="predicted"/>
<organism evidence="1 2">
    <name type="scientific">Yersinia kristensenii</name>
    <dbReference type="NCBI Taxonomy" id="28152"/>
    <lineage>
        <taxon>Bacteria</taxon>
        <taxon>Pseudomonadati</taxon>
        <taxon>Pseudomonadota</taxon>
        <taxon>Gammaproteobacteria</taxon>
        <taxon>Enterobacterales</taxon>
        <taxon>Yersiniaceae</taxon>
        <taxon>Yersinia</taxon>
    </lineage>
</organism>
<sequence>MMPTYEQQPEDVLSADLNPIQQPDDSGFYMETPSALSALNPFTDDQSIKRARGAAFRIDNSLGSWIASAPFSQFDPVDGYNPFDDNANAIHGYEDYADAFISSGSPQETSAIKHRIDSQLQDKQYLSETGGAGLIASMTMGLVDPINVASMLIPVGGLVRGGQVASTAGRFAAANALGGIASEAALSATQDTRTFDESAINVVVDALVGGVLGTSAQLVANIGTRQAINRSVASSLSDTDTPRSIGAAEVFNTTLDQEQLAGVGLINKTLSVNPGGRLAQSPSRASRAINQQLAENNYYFEKNNEGLATFTAAETKIKQYDTLLYKQMESTKDAYKQYSKSVSAGGVKRMNFVDFNEEVGKAMRRGDQSDIPEVAQAAAEIRPLFEVTKKRMQELGILPEDVDVSTAQSYLPRIYKFDKILTDRTEFRSIITNHLQGINAKAAEKAAGRVDKIDAGLERARTAAPEVEKLTTEIAEAEKWSGNKTSLMEQVGEKARLIGEEAKVTARIAKFEDDLSKAKSDRLINKLIKESSDLKTKLESIAKAKEELPILQRHLELLDNPKAHRAELRRLTKRANSIGRLDASRQRALKLMEPMSREEAEAAADEIVNKIIGAPSGLVPRDLLPEGLTKRAGFTKSRTLNIPDERIEAFLESDINHVTESYLREVAPEIELTASFGRKDMGEQIREVSEEYSHLIRDAKTPKERAKLEKQREADVRDIEAMRDRLIGTYGAPQDPRSFFVRAGRVARNINFLRLLGGMTISAIPDMARPIMQHGLSKSLKPLGAMLKNMNSIKIATKDLREMAVGLDYVLSTRTKALADLTDPYSRRSGLERGLNWGTQKFGNWTLMNQWNSTLKSWSGLIVQSRILDNAQALASGKAIPQKEIRKLAQVGIDQQMLGRIGEQFSKHGEDMDGLLTGHSHLWDDRTVREAFQNAILKDVDSTVITPGVGDTPLMMSTEAGKIILQFKTFIFASHNRMLVSGIQQGDASFYMGTLGSIALGSTVYAMKQKLSGRESDYSPNNLVKEGLDRSGMLGWLSEPLNTVENMSGGRFGLGAMFGAPPVSRFQSRNAIGALLGPTFDLGGDSATIANGVLNGEFDSKQTHAVRKMLPFQNLFYVAPLLNKVEEQMK</sequence>
<gene>
    <name evidence="1" type="ORF">ERS008491_02029</name>
</gene>
<dbReference type="AlphaFoldDB" id="A0A0T9L9L0"/>
<evidence type="ECO:0000313" key="2">
    <source>
        <dbReference type="Proteomes" id="UP000045824"/>
    </source>
</evidence>
<evidence type="ECO:0000313" key="1">
    <source>
        <dbReference type="EMBL" id="CNE70614.1"/>
    </source>
</evidence>
<protein>
    <submittedName>
        <fullName evidence="1">Uncharacterized protein</fullName>
    </submittedName>
</protein>
<accession>A0A0T9L9L0</accession>
<dbReference type="EMBL" id="CPYI01000007">
    <property type="protein sequence ID" value="CNE70614.1"/>
    <property type="molecule type" value="Genomic_DNA"/>
</dbReference>
<dbReference type="Proteomes" id="UP000045824">
    <property type="component" value="Unassembled WGS sequence"/>
</dbReference>
<reference evidence="1 2" key="1">
    <citation type="submission" date="2015-03" db="EMBL/GenBank/DDBJ databases">
        <authorList>
            <person name="Murphy D."/>
        </authorList>
    </citation>
    <scope>NUCLEOTIDE SEQUENCE [LARGE SCALE GENOMIC DNA]</scope>
    <source>
        <strain evidence="1 2">FCF326</strain>
    </source>
</reference>